<dbReference type="Pfam" id="PF00440">
    <property type="entry name" value="TetR_N"/>
    <property type="match status" value="1"/>
</dbReference>
<feature type="domain" description="HTH tetR-type" evidence="3">
    <location>
        <begin position="20"/>
        <end position="80"/>
    </location>
</feature>
<sequence length="199" mass="22531">MRALLPLTLHDVAARKPSTRLSADDWLQAGYTLLAEEGARALKIERLCQQVGATRGSFYWHFEDMDGYRAALVESWKTFREQDRQSLNEIDTLPPRERLSAMMVSLVRPQHWILERAMREWARTDEAAAANIRDADRRLLRSVAKAYGDCGFSPEDAKLRAELTFAAGIGLLHLTGSASQAQKLANHERFLDMMLGESK</sequence>
<dbReference type="Gene3D" id="1.10.357.10">
    <property type="entry name" value="Tetracycline Repressor, domain 2"/>
    <property type="match status" value="1"/>
</dbReference>
<dbReference type="GO" id="GO:0003700">
    <property type="term" value="F:DNA-binding transcription factor activity"/>
    <property type="evidence" value="ECO:0007669"/>
    <property type="project" value="TreeGrafter"/>
</dbReference>
<keyword evidence="6" id="KW-1185">Reference proteome</keyword>
<accession>A0A024K1M4</accession>
<dbReference type="InterPro" id="IPR009057">
    <property type="entry name" value="Homeodomain-like_sf"/>
</dbReference>
<protein>
    <submittedName>
        <fullName evidence="4">TetR family transcriptional regulator</fullName>
    </submittedName>
</protein>
<reference evidence="4" key="2">
    <citation type="submission" date="2014-04" db="EMBL/GenBank/DDBJ databases">
        <authorList>
            <person name="Urmite Genomes U."/>
        </authorList>
    </citation>
    <scope>NUCLEOTIDE SEQUENCE</scope>
    <source>
        <strain evidence="4">DSM 44626</strain>
    </source>
</reference>
<dbReference type="RefSeq" id="WP_051641338.1">
    <property type="nucleotide sequence ID" value="NZ_HG964446.1"/>
</dbReference>
<dbReference type="PANTHER" id="PTHR30055:SF239">
    <property type="entry name" value="TRANSCRIPTIONAL REGULATORY PROTEIN"/>
    <property type="match status" value="1"/>
</dbReference>
<dbReference type="Proteomes" id="UP000193710">
    <property type="component" value="Unassembled WGS sequence"/>
</dbReference>
<name>A0A024K1M4_9MYCO</name>
<dbReference type="PANTHER" id="PTHR30055">
    <property type="entry name" value="HTH-TYPE TRANSCRIPTIONAL REGULATOR RUTR"/>
    <property type="match status" value="1"/>
</dbReference>
<proteinExistence type="predicted"/>
<feature type="DNA-binding region" description="H-T-H motif" evidence="2">
    <location>
        <begin position="43"/>
        <end position="62"/>
    </location>
</feature>
<gene>
    <name evidence="5" type="ORF">AWC29_12785</name>
    <name evidence="4" type="ORF">BN973_03779</name>
</gene>
<evidence type="ECO:0000313" key="5">
    <source>
        <dbReference type="EMBL" id="ORX04778.1"/>
    </source>
</evidence>
<dbReference type="GO" id="GO:0000976">
    <property type="term" value="F:transcription cis-regulatory region binding"/>
    <property type="evidence" value="ECO:0007669"/>
    <property type="project" value="TreeGrafter"/>
</dbReference>
<dbReference type="InterPro" id="IPR001647">
    <property type="entry name" value="HTH_TetR"/>
</dbReference>
<dbReference type="eggNOG" id="COG1309">
    <property type="taxonomic scope" value="Bacteria"/>
</dbReference>
<dbReference type="Proteomes" id="UP000028880">
    <property type="component" value="Unassembled WGS sequence"/>
</dbReference>
<dbReference type="InterPro" id="IPR050109">
    <property type="entry name" value="HTH-type_TetR-like_transc_reg"/>
</dbReference>
<evidence type="ECO:0000256" key="1">
    <source>
        <dbReference type="ARBA" id="ARBA00023125"/>
    </source>
</evidence>
<dbReference type="HOGENOM" id="CLU_095332_0_2_11"/>
<organism evidence="4">
    <name type="scientific">Mycobacterium triplex</name>
    <dbReference type="NCBI Taxonomy" id="47839"/>
    <lineage>
        <taxon>Bacteria</taxon>
        <taxon>Bacillati</taxon>
        <taxon>Actinomycetota</taxon>
        <taxon>Actinomycetes</taxon>
        <taxon>Mycobacteriales</taxon>
        <taxon>Mycobacteriaceae</taxon>
        <taxon>Mycobacterium</taxon>
        <taxon>Mycobacterium simiae complex</taxon>
    </lineage>
</organism>
<evidence type="ECO:0000313" key="6">
    <source>
        <dbReference type="Proteomes" id="UP000193710"/>
    </source>
</evidence>
<dbReference type="STRING" id="47839.BN973_03779"/>
<dbReference type="EMBL" id="HG964446">
    <property type="protein sequence ID" value="CDO89403.1"/>
    <property type="molecule type" value="Genomic_DNA"/>
</dbReference>
<dbReference type="OrthoDB" id="3218408at2"/>
<dbReference type="EMBL" id="LQPY01000017">
    <property type="protein sequence ID" value="ORX04778.1"/>
    <property type="molecule type" value="Genomic_DNA"/>
</dbReference>
<evidence type="ECO:0000259" key="3">
    <source>
        <dbReference type="PROSITE" id="PS50977"/>
    </source>
</evidence>
<keyword evidence="1 2" id="KW-0238">DNA-binding</keyword>
<dbReference type="AlphaFoldDB" id="A0A024K1M4"/>
<dbReference type="SUPFAM" id="SSF46689">
    <property type="entry name" value="Homeodomain-like"/>
    <property type="match status" value="1"/>
</dbReference>
<reference evidence="5 6" key="3">
    <citation type="submission" date="2016-01" db="EMBL/GenBank/DDBJ databases">
        <title>The new phylogeny of the genus Mycobacterium.</title>
        <authorList>
            <person name="Tarcisio F."/>
            <person name="Conor M."/>
            <person name="Antonella G."/>
            <person name="Elisabetta G."/>
            <person name="Giulia F.S."/>
            <person name="Sara T."/>
            <person name="Anna F."/>
            <person name="Clotilde B."/>
            <person name="Roberto B."/>
            <person name="Veronica D.S."/>
            <person name="Fabio R."/>
            <person name="Monica P."/>
            <person name="Olivier J."/>
            <person name="Enrico T."/>
            <person name="Nicola S."/>
        </authorList>
    </citation>
    <scope>NUCLEOTIDE SEQUENCE [LARGE SCALE GENOMIC DNA]</scope>
    <source>
        <strain evidence="5 6">DSM 44626</strain>
    </source>
</reference>
<dbReference type="PROSITE" id="PS50977">
    <property type="entry name" value="HTH_TETR_2"/>
    <property type="match status" value="1"/>
</dbReference>
<evidence type="ECO:0000313" key="4">
    <source>
        <dbReference type="EMBL" id="CDO89403.1"/>
    </source>
</evidence>
<reference evidence="4" key="1">
    <citation type="journal article" date="2014" name="Genome Announc.">
        <title>Draft Genome Sequence of Mycobacterium triplex DSM 44626.</title>
        <authorList>
            <person name="Sassi M."/>
            <person name="Croce O."/>
            <person name="Robert C."/>
            <person name="Raoult D."/>
            <person name="Drancourt M."/>
        </authorList>
    </citation>
    <scope>NUCLEOTIDE SEQUENCE [LARGE SCALE GENOMIC DNA]</scope>
    <source>
        <strain evidence="4">DSM 44626</strain>
    </source>
</reference>
<evidence type="ECO:0000256" key="2">
    <source>
        <dbReference type="PROSITE-ProRule" id="PRU00335"/>
    </source>
</evidence>